<dbReference type="PANTHER" id="PTHR30035:SF3">
    <property type="entry name" value="INTERMEMBRANE PHOSPHOLIPID TRANSPORT SYSTEM LIPOPROTEIN MLAA"/>
    <property type="match status" value="1"/>
</dbReference>
<evidence type="ECO:0000256" key="2">
    <source>
        <dbReference type="ARBA" id="ARBA00022729"/>
    </source>
</evidence>
<accession>A0A7J0BF29</accession>
<keyword evidence="4" id="KW-1185">Reference proteome</keyword>
<comment type="similarity">
    <text evidence="1">Belongs to the MlaA family.</text>
</comment>
<evidence type="ECO:0000313" key="3">
    <source>
        <dbReference type="EMBL" id="GFM32313.1"/>
    </source>
</evidence>
<dbReference type="InterPro" id="IPR007428">
    <property type="entry name" value="MlaA"/>
</dbReference>
<reference evidence="3 4" key="1">
    <citation type="submission" date="2020-05" db="EMBL/GenBank/DDBJ databases">
        <title>Draft genome sequence of Desulfovibrio sp. strain HN2T.</title>
        <authorList>
            <person name="Ueno A."/>
            <person name="Tamazawa S."/>
            <person name="Tamamura S."/>
            <person name="Murakami T."/>
            <person name="Kiyama T."/>
            <person name="Inomata H."/>
            <person name="Amano Y."/>
            <person name="Miyakawa K."/>
            <person name="Tamaki H."/>
            <person name="Naganuma T."/>
            <person name="Kaneko K."/>
        </authorList>
    </citation>
    <scope>NUCLEOTIDE SEQUENCE [LARGE SCALE GENOMIC DNA]</scope>
    <source>
        <strain evidence="3 4">HN2</strain>
    </source>
</reference>
<dbReference type="GO" id="GO:0016020">
    <property type="term" value="C:membrane"/>
    <property type="evidence" value="ECO:0007669"/>
    <property type="project" value="InterPro"/>
</dbReference>
<organism evidence="3 4">
    <name type="scientific">Desulfovibrio subterraneus</name>
    <dbReference type="NCBI Taxonomy" id="2718620"/>
    <lineage>
        <taxon>Bacteria</taxon>
        <taxon>Pseudomonadati</taxon>
        <taxon>Thermodesulfobacteriota</taxon>
        <taxon>Desulfovibrionia</taxon>
        <taxon>Desulfovibrionales</taxon>
        <taxon>Desulfovibrionaceae</taxon>
        <taxon>Desulfovibrio</taxon>
    </lineage>
</organism>
<sequence>MKTAHPSRAIMTRSLIRSLIRLIGLLVCLCALAGCGATRTAPERTLEKTPFRTPVSHVVTAPQAEDEAEQRKMKNVSLLAVNDPAERLNRTIYTFNAKLDRAVLIPVVTGYEAVVPPQLRSGIANGISNINEIPRLANAMLQGDPSKCGIIVARFVINSTLGIGGLFDPATKLEFYPQNEDFGQTLGVWGVPQGPYVVLPVYGPSNIRDSVGLAGDMVFAYYQMEYLYELAEIGDRDTARYTNTVVRGVNTRAGIPFRYYTMDTPFEYEILRFAYTKARQLESER</sequence>
<dbReference type="RefSeq" id="WP_174404023.1">
    <property type="nucleotide sequence ID" value="NZ_BLVO01000005.1"/>
</dbReference>
<dbReference type="Proteomes" id="UP000503840">
    <property type="component" value="Unassembled WGS sequence"/>
</dbReference>
<evidence type="ECO:0000256" key="1">
    <source>
        <dbReference type="ARBA" id="ARBA00010634"/>
    </source>
</evidence>
<dbReference type="Pfam" id="PF04333">
    <property type="entry name" value="MlaA"/>
    <property type="match status" value="1"/>
</dbReference>
<evidence type="ECO:0000313" key="4">
    <source>
        <dbReference type="Proteomes" id="UP000503840"/>
    </source>
</evidence>
<dbReference type="EMBL" id="BLVO01000005">
    <property type="protein sequence ID" value="GFM32313.1"/>
    <property type="molecule type" value="Genomic_DNA"/>
</dbReference>
<comment type="caution">
    <text evidence="3">The sequence shown here is derived from an EMBL/GenBank/DDBJ whole genome shotgun (WGS) entry which is preliminary data.</text>
</comment>
<name>A0A7J0BF29_9BACT</name>
<keyword evidence="2" id="KW-0732">Signal</keyword>
<dbReference type="PANTHER" id="PTHR30035">
    <property type="entry name" value="LIPOPROTEIN VACJ-RELATED"/>
    <property type="match status" value="1"/>
</dbReference>
<gene>
    <name evidence="3" type="ORF">DSM101010T_06780</name>
</gene>
<dbReference type="PROSITE" id="PS51257">
    <property type="entry name" value="PROKAR_LIPOPROTEIN"/>
    <property type="match status" value="1"/>
</dbReference>
<dbReference type="AlphaFoldDB" id="A0A7J0BF29"/>
<dbReference type="GO" id="GO:0120010">
    <property type="term" value="P:intermembrane phospholipid transfer"/>
    <property type="evidence" value="ECO:0007669"/>
    <property type="project" value="TreeGrafter"/>
</dbReference>
<dbReference type="PRINTS" id="PR01805">
    <property type="entry name" value="VACJLIPOPROT"/>
</dbReference>
<protein>
    <submittedName>
        <fullName evidence="3">ABC transporter</fullName>
    </submittedName>
</protein>
<proteinExistence type="inferred from homology"/>